<protein>
    <submittedName>
        <fullName evidence="7">Oligosaccharide flippase family protein</fullName>
    </submittedName>
</protein>
<keyword evidence="2" id="KW-1003">Cell membrane</keyword>
<feature type="transmembrane region" description="Helical" evidence="6">
    <location>
        <begin position="422"/>
        <end position="440"/>
    </location>
</feature>
<feature type="transmembrane region" description="Helical" evidence="6">
    <location>
        <begin position="12"/>
        <end position="33"/>
    </location>
</feature>
<reference evidence="7 8" key="1">
    <citation type="submission" date="2020-10" db="EMBL/GenBank/DDBJ databases">
        <title>Connecting structure to function with the recovery of over 1000 high-quality activated sludge metagenome-assembled genomes encoding full-length rRNA genes using long-read sequencing.</title>
        <authorList>
            <person name="Singleton C.M."/>
            <person name="Petriglieri F."/>
            <person name="Kristensen J.M."/>
            <person name="Kirkegaard R.H."/>
            <person name="Michaelsen T.Y."/>
            <person name="Andersen M.H."/>
            <person name="Karst S.M."/>
            <person name="Dueholm M.S."/>
            <person name="Nielsen P.H."/>
            <person name="Albertsen M."/>
        </authorList>
    </citation>
    <scope>NUCLEOTIDE SEQUENCE [LARGE SCALE GENOMIC DNA]</scope>
    <source>
        <strain evidence="7">Ribe_18-Q3-R11-54_MAXAC.273</strain>
    </source>
</reference>
<feature type="transmembrane region" description="Helical" evidence="6">
    <location>
        <begin position="123"/>
        <end position="147"/>
    </location>
</feature>
<keyword evidence="4 6" id="KW-1133">Transmembrane helix</keyword>
<feature type="transmembrane region" description="Helical" evidence="6">
    <location>
        <begin position="329"/>
        <end position="350"/>
    </location>
</feature>
<keyword evidence="5 6" id="KW-0472">Membrane</keyword>
<feature type="transmembrane region" description="Helical" evidence="6">
    <location>
        <begin position="224"/>
        <end position="245"/>
    </location>
</feature>
<dbReference type="EMBL" id="JADKGY010000020">
    <property type="protein sequence ID" value="MBK9983468.1"/>
    <property type="molecule type" value="Genomic_DNA"/>
</dbReference>
<keyword evidence="3 6" id="KW-0812">Transmembrane</keyword>
<dbReference type="GO" id="GO:0005886">
    <property type="term" value="C:plasma membrane"/>
    <property type="evidence" value="ECO:0007669"/>
    <property type="project" value="UniProtKB-SubCell"/>
</dbReference>
<evidence type="ECO:0000256" key="1">
    <source>
        <dbReference type="ARBA" id="ARBA00004651"/>
    </source>
</evidence>
<dbReference type="InterPro" id="IPR002797">
    <property type="entry name" value="Polysacc_synth"/>
</dbReference>
<dbReference type="Pfam" id="PF01943">
    <property type="entry name" value="Polysacc_synt"/>
    <property type="match status" value="1"/>
</dbReference>
<comment type="caution">
    <text evidence="7">The sequence shown here is derived from an EMBL/GenBank/DDBJ whole genome shotgun (WGS) entry which is preliminary data.</text>
</comment>
<feature type="transmembrane region" description="Helical" evidence="6">
    <location>
        <begin position="257"/>
        <end position="278"/>
    </location>
</feature>
<name>A0A9D7SWV8_9BACT</name>
<comment type="subcellular location">
    <subcellularLocation>
        <location evidence="1">Cell membrane</location>
        <topology evidence="1">Multi-pass membrane protein</topology>
    </subcellularLocation>
</comment>
<proteinExistence type="predicted"/>
<dbReference type="AlphaFoldDB" id="A0A9D7SWV8"/>
<feature type="transmembrane region" description="Helical" evidence="6">
    <location>
        <begin position="389"/>
        <end position="410"/>
    </location>
</feature>
<evidence type="ECO:0000256" key="3">
    <source>
        <dbReference type="ARBA" id="ARBA00022692"/>
    </source>
</evidence>
<dbReference type="PANTHER" id="PTHR30250:SF11">
    <property type="entry name" value="O-ANTIGEN TRANSPORTER-RELATED"/>
    <property type="match status" value="1"/>
</dbReference>
<dbReference type="PANTHER" id="PTHR30250">
    <property type="entry name" value="PST FAMILY PREDICTED COLANIC ACID TRANSPORTER"/>
    <property type="match status" value="1"/>
</dbReference>
<feature type="transmembrane region" description="Helical" evidence="6">
    <location>
        <begin position="446"/>
        <end position="468"/>
    </location>
</feature>
<accession>A0A9D7SWV8</accession>
<evidence type="ECO:0000256" key="2">
    <source>
        <dbReference type="ARBA" id="ARBA00022475"/>
    </source>
</evidence>
<feature type="transmembrane region" description="Helical" evidence="6">
    <location>
        <begin position="362"/>
        <end position="383"/>
    </location>
</feature>
<organism evidence="7 8">
    <name type="scientific">Candidatus Opimibacter skivensis</name>
    <dbReference type="NCBI Taxonomy" id="2982028"/>
    <lineage>
        <taxon>Bacteria</taxon>
        <taxon>Pseudomonadati</taxon>
        <taxon>Bacteroidota</taxon>
        <taxon>Saprospiria</taxon>
        <taxon>Saprospirales</taxon>
        <taxon>Saprospiraceae</taxon>
        <taxon>Candidatus Opimibacter</taxon>
    </lineage>
</organism>
<gene>
    <name evidence="7" type="ORF">IPP15_13965</name>
</gene>
<dbReference type="InterPro" id="IPR050833">
    <property type="entry name" value="Poly_Biosynth_Transport"/>
</dbReference>
<feature type="transmembrane region" description="Helical" evidence="6">
    <location>
        <begin position="76"/>
        <end position="103"/>
    </location>
</feature>
<sequence length="488" mass="54093">MIKDFLRSSANVLFADIGTKAIGFGVLSLLTFILEPEILGKYNALLTTITSIYGMSGLGLSMVLQRESAKHSVKSGIYLGEIISAGFMCMSISILGLVVLFQIFHDKINGALFGGIDSSLIQWVPWLTLLYFLVQAPLSLILGLGMFKVYSFRNMIEAIVTGICILIGGKMWGLPGVIYGLLVSYSINAIIVGIIIKKVFVEKRIQLVITNWVKLAYQSLRKGIPYFVGNVFLGSVANIILIGLFAKHIGFAELGYLRIGLSLAAILMVVPNAAKTVTVTYIAKQEANSTRLQSIQMRYLFFLIVTSTLLLTIILAPVVSFIFGNEYDAGVQIYIMILLINIFISIYSVLNSFIAGKGHLVFSGLVSGIVMGMYILLAIFLIPTIGINGYYISFGGSYFTGMIILIVYDLRMNAYNDKRKIIWFLSGTFGILGIAFLYSICLQRSWLFNLLFLSIIGMYILFCTKYVFESDEKKFVNQIISKARFIGR</sequence>
<feature type="transmembrane region" description="Helical" evidence="6">
    <location>
        <begin position="299"/>
        <end position="323"/>
    </location>
</feature>
<evidence type="ECO:0000256" key="6">
    <source>
        <dbReference type="SAM" id="Phobius"/>
    </source>
</evidence>
<feature type="transmembrane region" description="Helical" evidence="6">
    <location>
        <begin position="45"/>
        <end position="64"/>
    </location>
</feature>
<feature type="transmembrane region" description="Helical" evidence="6">
    <location>
        <begin position="154"/>
        <end position="172"/>
    </location>
</feature>
<evidence type="ECO:0000256" key="4">
    <source>
        <dbReference type="ARBA" id="ARBA00022989"/>
    </source>
</evidence>
<evidence type="ECO:0000313" key="8">
    <source>
        <dbReference type="Proteomes" id="UP000808337"/>
    </source>
</evidence>
<feature type="transmembrane region" description="Helical" evidence="6">
    <location>
        <begin position="178"/>
        <end position="196"/>
    </location>
</feature>
<evidence type="ECO:0000256" key="5">
    <source>
        <dbReference type="ARBA" id="ARBA00023136"/>
    </source>
</evidence>
<dbReference type="Proteomes" id="UP000808337">
    <property type="component" value="Unassembled WGS sequence"/>
</dbReference>
<evidence type="ECO:0000313" key="7">
    <source>
        <dbReference type="EMBL" id="MBK9983468.1"/>
    </source>
</evidence>